<dbReference type="FunFam" id="3.30.160.60:FF:000032">
    <property type="entry name" value="Krueppel-like factor 4"/>
    <property type="match status" value="1"/>
</dbReference>
<dbReference type="InterPro" id="IPR013087">
    <property type="entry name" value="Znf_C2H2_type"/>
</dbReference>
<dbReference type="InterPro" id="IPR036236">
    <property type="entry name" value="Znf_C2H2_sf"/>
</dbReference>
<protein>
    <submittedName>
        <fullName evidence="10">Metallothionein expression activator</fullName>
    </submittedName>
</protein>
<dbReference type="PROSITE" id="PS00028">
    <property type="entry name" value="ZINC_FINGER_C2H2_1"/>
    <property type="match status" value="2"/>
</dbReference>
<evidence type="ECO:0000256" key="5">
    <source>
        <dbReference type="ARBA" id="ARBA00023015"/>
    </source>
</evidence>
<evidence type="ECO:0000256" key="8">
    <source>
        <dbReference type="SAM" id="MobiDB-lite"/>
    </source>
</evidence>
<gene>
    <name evidence="10" type="primary">ACE2_3</name>
    <name evidence="10" type="ORF">HK099_002882</name>
</gene>
<dbReference type="Proteomes" id="UP001211065">
    <property type="component" value="Unassembled WGS sequence"/>
</dbReference>
<dbReference type="PANTHER" id="PTHR23235">
    <property type="entry name" value="KRUEPPEL-LIKE TRANSCRIPTION FACTOR"/>
    <property type="match status" value="1"/>
</dbReference>
<dbReference type="PROSITE" id="PS50157">
    <property type="entry name" value="ZINC_FINGER_C2H2_2"/>
    <property type="match status" value="3"/>
</dbReference>
<dbReference type="GO" id="GO:0000981">
    <property type="term" value="F:DNA-binding transcription factor activity, RNA polymerase II-specific"/>
    <property type="evidence" value="ECO:0007669"/>
    <property type="project" value="TreeGrafter"/>
</dbReference>
<dbReference type="GO" id="GO:0000978">
    <property type="term" value="F:RNA polymerase II cis-regulatory region sequence-specific DNA binding"/>
    <property type="evidence" value="ECO:0007669"/>
    <property type="project" value="TreeGrafter"/>
</dbReference>
<keyword evidence="2" id="KW-0677">Repeat</keyword>
<evidence type="ECO:0000256" key="1">
    <source>
        <dbReference type="ARBA" id="ARBA00022723"/>
    </source>
</evidence>
<dbReference type="EMBL" id="JADGJW010000002">
    <property type="protein sequence ID" value="KAJ3228377.1"/>
    <property type="molecule type" value="Genomic_DNA"/>
</dbReference>
<evidence type="ECO:0000256" key="6">
    <source>
        <dbReference type="ARBA" id="ARBA00023163"/>
    </source>
</evidence>
<proteinExistence type="predicted"/>
<feature type="compositionally biased region" description="Low complexity" evidence="8">
    <location>
        <begin position="157"/>
        <end position="178"/>
    </location>
</feature>
<accession>A0AAD5U896</accession>
<organism evidence="10 11">
    <name type="scientific">Clydaea vesicula</name>
    <dbReference type="NCBI Taxonomy" id="447962"/>
    <lineage>
        <taxon>Eukaryota</taxon>
        <taxon>Fungi</taxon>
        <taxon>Fungi incertae sedis</taxon>
        <taxon>Chytridiomycota</taxon>
        <taxon>Chytridiomycota incertae sedis</taxon>
        <taxon>Chytridiomycetes</taxon>
        <taxon>Lobulomycetales</taxon>
        <taxon>Lobulomycetaceae</taxon>
        <taxon>Clydaea</taxon>
    </lineage>
</organism>
<keyword evidence="6" id="KW-0804">Transcription</keyword>
<dbReference type="GO" id="GO:0008270">
    <property type="term" value="F:zinc ion binding"/>
    <property type="evidence" value="ECO:0007669"/>
    <property type="project" value="UniProtKB-KW"/>
</dbReference>
<reference evidence="10" key="1">
    <citation type="submission" date="2020-05" db="EMBL/GenBank/DDBJ databases">
        <title>Phylogenomic resolution of chytrid fungi.</title>
        <authorList>
            <person name="Stajich J.E."/>
            <person name="Amses K."/>
            <person name="Simmons R."/>
            <person name="Seto K."/>
            <person name="Myers J."/>
            <person name="Bonds A."/>
            <person name="Quandt C.A."/>
            <person name="Barry K."/>
            <person name="Liu P."/>
            <person name="Grigoriev I."/>
            <person name="Longcore J.E."/>
            <person name="James T.Y."/>
        </authorList>
    </citation>
    <scope>NUCLEOTIDE SEQUENCE</scope>
    <source>
        <strain evidence="10">JEL0476</strain>
    </source>
</reference>
<keyword evidence="5" id="KW-0805">Transcription regulation</keyword>
<dbReference type="Gene3D" id="3.30.160.60">
    <property type="entry name" value="Classic Zinc Finger"/>
    <property type="match status" value="3"/>
</dbReference>
<evidence type="ECO:0000256" key="4">
    <source>
        <dbReference type="ARBA" id="ARBA00022833"/>
    </source>
</evidence>
<sequence length="307" mass="34889">MEMTQINSAESQDNLKKNSLSSNYETNCLTSIIVPSSPAQFQNTNSIRSNNLTAFNLSHLNNYPQVPALKSNYMQNFPSSNPTPKFDNCSAEESNIYQNVMHYNNVLTNSPTSYSNSNDQTTTNVNNMFTAYPSPPTQFHDFYANSNDSSNIISSIPVSKSESKKASSISDSVKSVSESSEENGKSESAGDGTKHPCPFPGCKKLFTRLYNVKSHMVCHSGTRPHVCTQCSATFCRKHDLQRHFRTTHSNERPWQCNRCSKSFARRDHYKRHMRVEESLMARRDLAQQVQWENNSHQIVHQQLQHIF</sequence>
<evidence type="ECO:0000256" key="2">
    <source>
        <dbReference type="ARBA" id="ARBA00022737"/>
    </source>
</evidence>
<evidence type="ECO:0000256" key="7">
    <source>
        <dbReference type="PROSITE-ProRule" id="PRU00042"/>
    </source>
</evidence>
<evidence type="ECO:0000313" key="11">
    <source>
        <dbReference type="Proteomes" id="UP001211065"/>
    </source>
</evidence>
<feature type="domain" description="C2H2-type" evidence="9">
    <location>
        <begin position="225"/>
        <end position="253"/>
    </location>
</feature>
<keyword evidence="11" id="KW-1185">Reference proteome</keyword>
<dbReference type="SUPFAM" id="SSF57667">
    <property type="entry name" value="beta-beta-alpha zinc fingers"/>
    <property type="match status" value="2"/>
</dbReference>
<dbReference type="AlphaFoldDB" id="A0AAD5U896"/>
<dbReference type="SMART" id="SM00355">
    <property type="entry name" value="ZnF_C2H2"/>
    <property type="match status" value="3"/>
</dbReference>
<keyword evidence="4" id="KW-0862">Zinc</keyword>
<dbReference type="PANTHER" id="PTHR23235:SF120">
    <property type="entry name" value="KRUPPEL-LIKE FACTOR 15"/>
    <property type="match status" value="1"/>
</dbReference>
<feature type="region of interest" description="Disordered" evidence="8">
    <location>
        <begin position="157"/>
        <end position="193"/>
    </location>
</feature>
<evidence type="ECO:0000313" key="10">
    <source>
        <dbReference type="EMBL" id="KAJ3228377.1"/>
    </source>
</evidence>
<keyword evidence="1" id="KW-0479">Metal-binding</keyword>
<evidence type="ECO:0000256" key="3">
    <source>
        <dbReference type="ARBA" id="ARBA00022771"/>
    </source>
</evidence>
<comment type="caution">
    <text evidence="10">The sequence shown here is derived from an EMBL/GenBank/DDBJ whole genome shotgun (WGS) entry which is preliminary data.</text>
</comment>
<feature type="domain" description="C2H2-type" evidence="9">
    <location>
        <begin position="195"/>
        <end position="224"/>
    </location>
</feature>
<dbReference type="Pfam" id="PF00096">
    <property type="entry name" value="zf-C2H2"/>
    <property type="match status" value="1"/>
</dbReference>
<feature type="domain" description="C2H2-type" evidence="9">
    <location>
        <begin position="254"/>
        <end position="281"/>
    </location>
</feature>
<evidence type="ECO:0000259" key="9">
    <source>
        <dbReference type="PROSITE" id="PS50157"/>
    </source>
</evidence>
<name>A0AAD5U896_9FUNG</name>
<keyword evidence="3 7" id="KW-0863">Zinc-finger</keyword>